<gene>
    <name evidence="1" type="ORF">IB285_03945</name>
</gene>
<evidence type="ECO:0000313" key="1">
    <source>
        <dbReference type="EMBL" id="MBD2841407.1"/>
    </source>
</evidence>
<proteinExistence type="predicted"/>
<accession>A0ABR8KT22</accession>
<dbReference type="EMBL" id="JACXLC010000001">
    <property type="protein sequence ID" value="MBD2841407.1"/>
    <property type="molecule type" value="Genomic_DNA"/>
</dbReference>
<reference evidence="1 2" key="1">
    <citation type="submission" date="2020-09" db="EMBL/GenBank/DDBJ databases">
        <authorList>
            <person name="Yoon J.-W."/>
        </authorList>
    </citation>
    <scope>NUCLEOTIDE SEQUENCE [LARGE SCALE GENOMIC DNA]</scope>
    <source>
        <strain evidence="1 2">KMU-140</strain>
    </source>
</reference>
<dbReference type="PROSITE" id="PS51257">
    <property type="entry name" value="PROKAR_LIPOPROTEIN"/>
    <property type="match status" value="1"/>
</dbReference>
<sequence length="125" mass="13429">MKIKQFSAAFAVAFGAALVSGCGNSGPDLNGAWVTASMRDAMECQMGRVMVINEDKIVFGIAGRVMKEFGNLETQEQEDGTVVLKSDAAKFEIRPGEEPGQMTLLSGPVVAEHHTTRLPKELARC</sequence>
<protein>
    <recommendedName>
        <fullName evidence="3">Lipoprotein</fullName>
    </recommendedName>
</protein>
<name>A0ABR8KT22_9SPHN</name>
<evidence type="ECO:0008006" key="3">
    <source>
        <dbReference type="Google" id="ProtNLM"/>
    </source>
</evidence>
<organism evidence="1 2">
    <name type="scientific">Erythrobacter rubeus</name>
    <dbReference type="NCBI Taxonomy" id="2760803"/>
    <lineage>
        <taxon>Bacteria</taxon>
        <taxon>Pseudomonadati</taxon>
        <taxon>Pseudomonadota</taxon>
        <taxon>Alphaproteobacteria</taxon>
        <taxon>Sphingomonadales</taxon>
        <taxon>Erythrobacteraceae</taxon>
        <taxon>Erythrobacter/Porphyrobacter group</taxon>
        <taxon>Erythrobacter</taxon>
    </lineage>
</organism>
<dbReference type="RefSeq" id="WP_190786953.1">
    <property type="nucleotide sequence ID" value="NZ_JACXLC010000001.1"/>
</dbReference>
<comment type="caution">
    <text evidence="1">The sequence shown here is derived from an EMBL/GenBank/DDBJ whole genome shotgun (WGS) entry which is preliminary data.</text>
</comment>
<evidence type="ECO:0000313" key="2">
    <source>
        <dbReference type="Proteomes" id="UP000635384"/>
    </source>
</evidence>
<dbReference type="Proteomes" id="UP000635384">
    <property type="component" value="Unassembled WGS sequence"/>
</dbReference>
<keyword evidence="2" id="KW-1185">Reference proteome</keyword>